<dbReference type="EMBL" id="KB020726">
    <property type="protein sequence ID" value="ELA31985.1"/>
    <property type="molecule type" value="Genomic_DNA"/>
</dbReference>
<feature type="transmembrane region" description="Helical" evidence="8">
    <location>
        <begin position="311"/>
        <end position="331"/>
    </location>
</feature>
<dbReference type="InterPro" id="IPR036259">
    <property type="entry name" value="MFS_trans_sf"/>
</dbReference>
<evidence type="ECO:0000256" key="3">
    <source>
        <dbReference type="ARBA" id="ARBA00022692"/>
    </source>
</evidence>
<feature type="transmembrane region" description="Helical" evidence="8">
    <location>
        <begin position="158"/>
        <end position="182"/>
    </location>
</feature>
<dbReference type="InterPro" id="IPR011701">
    <property type="entry name" value="MFS"/>
</dbReference>
<evidence type="ECO:0000256" key="4">
    <source>
        <dbReference type="ARBA" id="ARBA00022737"/>
    </source>
</evidence>
<keyword evidence="3 8" id="KW-0812">Transmembrane</keyword>
<keyword evidence="6 8" id="KW-0472">Membrane</keyword>
<feature type="transmembrane region" description="Helical" evidence="8">
    <location>
        <begin position="226"/>
        <end position="248"/>
    </location>
</feature>
<evidence type="ECO:0000259" key="9">
    <source>
        <dbReference type="PROSITE" id="PS50850"/>
    </source>
</evidence>
<dbReference type="InterPro" id="IPR027417">
    <property type="entry name" value="P-loop_NTPase"/>
</dbReference>
<dbReference type="GO" id="GO:0022857">
    <property type="term" value="F:transmembrane transporter activity"/>
    <property type="evidence" value="ECO:0007669"/>
    <property type="project" value="InterPro"/>
</dbReference>
<dbReference type="GO" id="GO:0016020">
    <property type="term" value="C:membrane"/>
    <property type="evidence" value="ECO:0007669"/>
    <property type="project" value="UniProtKB-SubCell"/>
</dbReference>
<dbReference type="AlphaFoldDB" id="L2G0U1"/>
<keyword evidence="2" id="KW-0813">Transport</keyword>
<dbReference type="PANTHER" id="PTHR43791">
    <property type="entry name" value="PERMEASE-RELATED"/>
    <property type="match status" value="1"/>
</dbReference>
<protein>
    <submittedName>
        <fullName evidence="10">High-affinity nicotinic acid transporter</fullName>
    </submittedName>
</protein>
<proteinExistence type="predicted"/>
<dbReference type="InterPro" id="IPR056693">
    <property type="entry name" value="DUF7791"/>
</dbReference>
<dbReference type="PANTHER" id="PTHR43791:SF18">
    <property type="entry name" value="NICOTINIC ACID TRANSPORTER TNA1, PUTATIVE (AFU_ORTHOLOGUE AFUA_3G03820)-RELATED"/>
    <property type="match status" value="1"/>
</dbReference>
<dbReference type="FunFam" id="1.20.1250.20:FF:000034">
    <property type="entry name" value="MFS general substrate transporter"/>
    <property type="match status" value="1"/>
</dbReference>
<evidence type="ECO:0000256" key="6">
    <source>
        <dbReference type="ARBA" id="ARBA00023136"/>
    </source>
</evidence>
<feature type="transmembrane region" description="Helical" evidence="8">
    <location>
        <begin position="466"/>
        <end position="486"/>
    </location>
</feature>
<dbReference type="Pfam" id="PF24883">
    <property type="entry name" value="NPHP3_N"/>
    <property type="match status" value="1"/>
</dbReference>
<accession>L2G0U1</accession>
<evidence type="ECO:0000256" key="5">
    <source>
        <dbReference type="ARBA" id="ARBA00022989"/>
    </source>
</evidence>
<evidence type="ECO:0000256" key="7">
    <source>
        <dbReference type="SAM" id="MobiDB-lite"/>
    </source>
</evidence>
<dbReference type="Pfam" id="PF07690">
    <property type="entry name" value="MFS_1"/>
    <property type="match status" value="1"/>
</dbReference>
<evidence type="ECO:0000256" key="1">
    <source>
        <dbReference type="ARBA" id="ARBA00004141"/>
    </source>
</evidence>
<dbReference type="Gene3D" id="3.40.50.300">
    <property type="entry name" value="P-loop containing nucleotide triphosphate hydrolases"/>
    <property type="match status" value="1"/>
</dbReference>
<evidence type="ECO:0000256" key="8">
    <source>
        <dbReference type="SAM" id="Phobius"/>
    </source>
</evidence>
<feature type="transmembrane region" description="Helical" evidence="8">
    <location>
        <begin position="133"/>
        <end position="152"/>
    </location>
</feature>
<dbReference type="FunFam" id="1.20.1250.20:FF:000068">
    <property type="entry name" value="MFS general substrate transporter"/>
    <property type="match status" value="1"/>
</dbReference>
<keyword evidence="5 8" id="KW-1133">Transmembrane helix</keyword>
<dbReference type="SUPFAM" id="SSF103473">
    <property type="entry name" value="MFS general substrate transporter"/>
    <property type="match status" value="1"/>
</dbReference>
<feature type="transmembrane region" description="Helical" evidence="8">
    <location>
        <begin position="194"/>
        <end position="214"/>
    </location>
</feature>
<sequence length="1157" mass="131527">MAGMFTNSEKLDVSELENGQPEHLTRKDEIGRIDAIATAQGTTLASFAHLDEKKILRKASALMDIRLIPMLALLYLLSFLDRGNIGNAKIEGLQEDLGMTSDQYNWCLTVFFFTYAAFEVPSNLLLKKLRPSIWLPTIMVAWGTVMTLMGIVRNYHGLLVARIFLGVTEAGLFPGVAYYLTMWYCRHEIQLRQAMFFSAASIAGAFSGLLAFAISKMDGTGGLEGWRWIFILEGIVTVIVAVFAFWALHDFPETAKFLTEEERAFVVYRLKYQGQVQGKSDNRVQVAEADEFQWKYVWDAFTDWQIWINIFVYWGIVCPLYGISLFLPTIIRNLNYTSSTAQLMTVPIYITAAILAVVVAYLSDRLGKRSPFIVGFLCMMIVGFSMCISSSNPKVVYGGVFVAACAIYPAFPGVISWLSNNLSGSYKRSAGMALQIGVGNLGGAMASNFYRQKDAPRYILGHGLELGFISVGIIAALILIFSYIGINKKRDRHMAAGEDSRYTAEELSAQGDRAITFRYMWTQLMELNRNLVDNYKHVEKETSLSPNAPLYAKKNHLHVEFQFIRQFMRERPEDQRAFGEEALREIVNSLSALSPHFKPFEKARGLVRSLNFEQIYDRELDIRQAHDNTFQWIFQDSSLRFNEWLQSEHGLYWISGKAGSGKSTLMKFLTNDSRTRQSLKMWGGGNLIIAKHHFWSAGTSLQMSQEGLMRTLLQDIFLRRPDLCENVCPKRWSETSLLEPLPWTRGELLDCLMNLGNLTSVSEYGRDSPVRFCIFIDGLDEYSGDHAELSTLMHRLSSFDNIKLCVSSRPWNEFTDAFGQSRWKLELHELTEKDILLFTSESLGENDKFQSLKTKSPGDAEFLIEQISQRAQGVFLWVFLVVRSLLRGLRNEDDLPTLNRRMLELPNQLEEYFGRMLDTIEPVYMMPAARTLLMVSRANGPFPMLTFLFVNLEGHGGGIRSEASIPLGRWPDIDPAAKEMLRIKKKQLVAQCRDLLHISTTSNEPQLLGERVGPLHRTVLDYLKTDEVNSLLLAKAGQAFEPYRALLVAHVLEIRTLARKAGLIHLKNHLCRWLDDVFDFAIGLEICTGQTDVETLDGFERFLNTLFEEYHYSSFEEGMEAFFRVTENASSFITLTAYRGLRLYAQAKGFNLDDLVR</sequence>
<feature type="transmembrane region" description="Helical" evidence="8">
    <location>
        <begin position="343"/>
        <end position="363"/>
    </location>
</feature>
<organism evidence="10">
    <name type="scientific">Colletotrichum fructicola (strain Nara gc5)</name>
    <name type="common">Anthracnose fungus</name>
    <name type="synonym">Colletotrichum gloeosporioides (strain Nara gc5)</name>
    <dbReference type="NCBI Taxonomy" id="1213859"/>
    <lineage>
        <taxon>Eukaryota</taxon>
        <taxon>Fungi</taxon>
        <taxon>Dikarya</taxon>
        <taxon>Ascomycota</taxon>
        <taxon>Pezizomycotina</taxon>
        <taxon>Sordariomycetes</taxon>
        <taxon>Hypocreomycetidae</taxon>
        <taxon>Glomerellales</taxon>
        <taxon>Glomerellaceae</taxon>
        <taxon>Colletotrichum</taxon>
        <taxon>Colletotrichum gloeosporioides species complex</taxon>
    </lineage>
</organism>
<feature type="domain" description="Major facilitator superfamily (MFS) profile" evidence="9">
    <location>
        <begin position="67"/>
        <end position="490"/>
    </location>
</feature>
<comment type="subcellular location">
    <subcellularLocation>
        <location evidence="1">Membrane</location>
        <topology evidence="1">Multi-pass membrane protein</topology>
    </subcellularLocation>
</comment>
<keyword evidence="4" id="KW-0677">Repeat</keyword>
<reference evidence="10" key="1">
    <citation type="submission" date="2012-08" db="EMBL/GenBank/DDBJ databases">
        <title>Genome analysis of Colletotrichum orbiculare and Colletotrichum fructicola.</title>
        <authorList>
            <person name="Gan P.H.P."/>
            <person name="Ikeda K."/>
            <person name="Irieda H."/>
            <person name="Narusaka M."/>
            <person name="O'Connell R.J."/>
            <person name="Narusaka Y."/>
            <person name="Takano Y."/>
            <person name="Kubo Y."/>
            <person name="Shirasu K."/>
        </authorList>
    </citation>
    <scope>NUCLEOTIDE SEQUENCE</scope>
    <source>
        <strain evidence="10">Nara gc5</strain>
    </source>
</reference>
<gene>
    <name evidence="10" type="ORF">CGGC5_7902</name>
</gene>
<dbReference type="CDD" id="cd17327">
    <property type="entry name" value="MFS_FEN2_like"/>
    <property type="match status" value="1"/>
</dbReference>
<feature type="transmembrane region" description="Helical" evidence="8">
    <location>
        <begin position="372"/>
        <end position="391"/>
    </location>
</feature>
<evidence type="ECO:0000313" key="10">
    <source>
        <dbReference type="EMBL" id="ELA31985.1"/>
    </source>
</evidence>
<dbReference type="InterPro" id="IPR056884">
    <property type="entry name" value="NPHP3-like_N"/>
</dbReference>
<dbReference type="Gene3D" id="1.20.1250.20">
    <property type="entry name" value="MFS general substrate transporter like domains"/>
    <property type="match status" value="2"/>
</dbReference>
<feature type="transmembrane region" description="Helical" evidence="8">
    <location>
        <begin position="397"/>
        <end position="418"/>
    </location>
</feature>
<dbReference type="HOGENOM" id="CLU_275701_0_0_1"/>
<dbReference type="SUPFAM" id="SSF52540">
    <property type="entry name" value="P-loop containing nucleoside triphosphate hydrolases"/>
    <property type="match status" value="1"/>
</dbReference>
<evidence type="ECO:0000256" key="2">
    <source>
        <dbReference type="ARBA" id="ARBA00022448"/>
    </source>
</evidence>
<dbReference type="Pfam" id="PF25053">
    <property type="entry name" value="DUF7791"/>
    <property type="match status" value="1"/>
</dbReference>
<feature type="transmembrane region" description="Helical" evidence="8">
    <location>
        <begin position="430"/>
        <end position="450"/>
    </location>
</feature>
<dbReference type="PROSITE" id="PS50850">
    <property type="entry name" value="MFS"/>
    <property type="match status" value="1"/>
</dbReference>
<name>L2G0U1_COLFN</name>
<dbReference type="InterPro" id="IPR020846">
    <property type="entry name" value="MFS_dom"/>
</dbReference>
<feature type="region of interest" description="Disordered" evidence="7">
    <location>
        <begin position="1"/>
        <end position="21"/>
    </location>
</feature>